<name>A0A8J4AK27_9ACTN</name>
<dbReference type="AlphaFoldDB" id="A0A8J4AK27"/>
<comment type="caution">
    <text evidence="1">The sequence shown here is derived from an EMBL/GenBank/DDBJ whole genome shotgun (WGS) entry which is preliminary data.</text>
</comment>
<gene>
    <name evidence="1" type="ORF">NUM_61590</name>
</gene>
<organism evidence="1 2">
    <name type="scientific">Actinocatenispora comari</name>
    <dbReference type="NCBI Taxonomy" id="2807577"/>
    <lineage>
        <taxon>Bacteria</taxon>
        <taxon>Bacillati</taxon>
        <taxon>Actinomycetota</taxon>
        <taxon>Actinomycetes</taxon>
        <taxon>Micromonosporales</taxon>
        <taxon>Micromonosporaceae</taxon>
        <taxon>Actinocatenispora</taxon>
    </lineage>
</organism>
<evidence type="ECO:0000313" key="1">
    <source>
        <dbReference type="EMBL" id="GIL30905.1"/>
    </source>
</evidence>
<reference evidence="2" key="1">
    <citation type="journal article" date="2021" name="Int. J. Syst. Evol. Microbiol.">
        <title>Actinocatenispora comari sp. nov., an endophytic actinomycete isolated from aerial parts of Comarum salesowianum.</title>
        <authorList>
            <person name="Oyunbileg N."/>
            <person name="Iizaka Y."/>
            <person name="Hamada M."/>
            <person name="Davaapurev B.O."/>
            <person name="Fukumoto A."/>
            <person name="Tsetseg B."/>
            <person name="Kato F."/>
            <person name="Tamura T."/>
            <person name="Batkhuu J."/>
            <person name="Anzai Y."/>
        </authorList>
    </citation>
    <scope>NUCLEOTIDE SEQUENCE [LARGE SCALE GENOMIC DNA]</scope>
    <source>
        <strain evidence="2">NUM-2625</strain>
    </source>
</reference>
<proteinExistence type="predicted"/>
<dbReference type="EMBL" id="BOPO01000128">
    <property type="protein sequence ID" value="GIL30905.1"/>
    <property type="molecule type" value="Genomic_DNA"/>
</dbReference>
<dbReference type="RefSeq" id="WP_207128496.1">
    <property type="nucleotide sequence ID" value="NZ_BOPO01000128.1"/>
</dbReference>
<protein>
    <submittedName>
        <fullName evidence="1">Uncharacterized protein</fullName>
    </submittedName>
</protein>
<dbReference type="Proteomes" id="UP000614996">
    <property type="component" value="Unassembled WGS sequence"/>
</dbReference>
<keyword evidence="2" id="KW-1185">Reference proteome</keyword>
<accession>A0A8J4AK27</accession>
<evidence type="ECO:0000313" key="2">
    <source>
        <dbReference type="Proteomes" id="UP000614996"/>
    </source>
</evidence>
<sequence>MAKGKVSTRTFVAYLTTAGPKRLSVVSKQVAYKDKPFPGDPYARLYSAMASSVRLNDPAPVWAAVTNESTRMRASYGECAEGWEQIVPAFHGAVVERRHTGVWSARRITVNVTPHLRLSYPDGRRELVWVHARAEKPDPLEIDAVLWLLEQAADDLLQNAEPVFVDVRRARLIRRRPSQVTTPWMEAEAAGFAELLDQFATSAA</sequence>